<dbReference type="SUPFAM" id="SSF57701">
    <property type="entry name" value="Zn2/Cys6 DNA-binding domain"/>
    <property type="match status" value="2"/>
</dbReference>
<reference evidence="3 4" key="1">
    <citation type="submission" date="2021-06" db="EMBL/GenBank/DDBJ databases">
        <authorList>
            <person name="Kallberg Y."/>
            <person name="Tangrot J."/>
            <person name="Rosling A."/>
        </authorList>
    </citation>
    <scope>NUCLEOTIDE SEQUENCE [LARGE SCALE GENOMIC DNA]</scope>
    <source>
        <strain evidence="3 4">120-4 pot B 10/14</strain>
    </source>
</reference>
<protein>
    <submittedName>
        <fullName evidence="3">34589_t:CDS:1</fullName>
    </submittedName>
</protein>
<dbReference type="PROSITE" id="PS00463">
    <property type="entry name" value="ZN2_CY6_FUNGAL_1"/>
    <property type="match status" value="1"/>
</dbReference>
<sequence length="420" mass="48093">MFQSRTHRLKKNTKACHQCQKIKKRCIGPSDKTCERCANKGLNCNYSEPTRQRGPKPNQIPIIPSHQFNELPNENEKGLNSEFPRQNKVPRPELSERCANCHKQKKKCVYIGTPGESKCERCKKRKSECLFRCVECCKKNISEKDTFSYCVDCKVVIEEQFESASEEYHIGLNSSKFYLQHSNHLIDTIIKPYEDVVDSTTTSNSSEISNVIFQSSEFCSTEEFQDDQYQANNSFSAQLTKQRRERRGFYATKACNHCRRKHTKCSGRATCERCRLYKLECSFNDSGKKRGPRTNGKYSKPFYVLNGPENDFNGTSMLSSVISINDVQNQASTQSSLSEYLPQEPNYIDELTLFSASQSIHASPVSPSFFNPIYNGVNTTFLHSDTQQDINLSLQESNLSYVDTPAYNSFYELFVNGYGF</sequence>
<keyword evidence="4" id="KW-1185">Reference proteome</keyword>
<dbReference type="Pfam" id="PF00172">
    <property type="entry name" value="Zn_clus"/>
    <property type="match status" value="1"/>
</dbReference>
<gene>
    <name evidence="3" type="ORF">GMARGA_LOCUS6581</name>
</gene>
<proteinExistence type="predicted"/>
<dbReference type="PANTHER" id="PTHR31668">
    <property type="entry name" value="GLUCOSE TRANSPORT TRANSCRIPTION REGULATOR RGT1-RELATED-RELATED"/>
    <property type="match status" value="1"/>
</dbReference>
<organism evidence="3 4">
    <name type="scientific">Gigaspora margarita</name>
    <dbReference type="NCBI Taxonomy" id="4874"/>
    <lineage>
        <taxon>Eukaryota</taxon>
        <taxon>Fungi</taxon>
        <taxon>Fungi incertae sedis</taxon>
        <taxon>Mucoromycota</taxon>
        <taxon>Glomeromycotina</taxon>
        <taxon>Glomeromycetes</taxon>
        <taxon>Diversisporales</taxon>
        <taxon>Gigasporaceae</taxon>
        <taxon>Gigaspora</taxon>
    </lineage>
</organism>
<dbReference type="SMART" id="SM00066">
    <property type="entry name" value="GAL4"/>
    <property type="match status" value="2"/>
</dbReference>
<feature type="domain" description="Zn(2)-C6 fungal-type" evidence="2">
    <location>
        <begin position="15"/>
        <end position="46"/>
    </location>
</feature>
<keyword evidence="1" id="KW-0539">Nucleus</keyword>
<feature type="domain" description="Zn(2)-C6 fungal-type" evidence="2">
    <location>
        <begin position="97"/>
        <end position="131"/>
    </location>
</feature>
<evidence type="ECO:0000313" key="4">
    <source>
        <dbReference type="Proteomes" id="UP000789901"/>
    </source>
</evidence>
<dbReference type="Gene3D" id="4.10.240.10">
    <property type="entry name" value="Zn(2)-C6 fungal-type DNA-binding domain"/>
    <property type="match status" value="2"/>
</dbReference>
<dbReference type="CDD" id="cd00067">
    <property type="entry name" value="GAL4"/>
    <property type="match status" value="3"/>
</dbReference>
<dbReference type="PROSITE" id="PS50048">
    <property type="entry name" value="ZN2_CY6_FUNGAL_2"/>
    <property type="match status" value="3"/>
</dbReference>
<dbReference type="InterPro" id="IPR050797">
    <property type="entry name" value="Carb_Metab_Trans_Reg"/>
</dbReference>
<dbReference type="InterPro" id="IPR036864">
    <property type="entry name" value="Zn2-C6_fun-type_DNA-bd_sf"/>
</dbReference>
<comment type="caution">
    <text evidence="3">The sequence shown here is derived from an EMBL/GenBank/DDBJ whole genome shotgun (WGS) entry which is preliminary data.</text>
</comment>
<dbReference type="InterPro" id="IPR001138">
    <property type="entry name" value="Zn2Cys6_DnaBD"/>
</dbReference>
<feature type="domain" description="Zn(2)-C6 fungal-type" evidence="2">
    <location>
        <begin position="254"/>
        <end position="283"/>
    </location>
</feature>
<evidence type="ECO:0000256" key="1">
    <source>
        <dbReference type="ARBA" id="ARBA00023242"/>
    </source>
</evidence>
<dbReference type="PANTHER" id="PTHR31668:SF30">
    <property type="entry name" value="ZN(II)2CYS6 TRANSCRIPTION FACTOR (EUROFUNG)"/>
    <property type="match status" value="1"/>
</dbReference>
<dbReference type="Proteomes" id="UP000789901">
    <property type="component" value="Unassembled WGS sequence"/>
</dbReference>
<evidence type="ECO:0000259" key="2">
    <source>
        <dbReference type="PROSITE" id="PS50048"/>
    </source>
</evidence>
<evidence type="ECO:0000313" key="3">
    <source>
        <dbReference type="EMBL" id="CAG8594729.1"/>
    </source>
</evidence>
<name>A0ABN7UH06_GIGMA</name>
<accession>A0ABN7UH06</accession>
<dbReference type="EMBL" id="CAJVQB010003012">
    <property type="protein sequence ID" value="CAG8594729.1"/>
    <property type="molecule type" value="Genomic_DNA"/>
</dbReference>